<protein>
    <submittedName>
        <fullName evidence="1">Uncharacterized protein</fullName>
    </submittedName>
</protein>
<sequence length="61" mass="7206">MFEFHCPIPKSTLHNDIRNMQNINKELGRFFQVDFGSCSPIRMAECNILFFIKPILDFGKR</sequence>
<comment type="caution">
    <text evidence="1">The sequence shown here is derived from an EMBL/GenBank/DDBJ whole genome shotgun (WGS) entry which is preliminary data.</text>
</comment>
<accession>A0A7C4TGA6</accession>
<reference evidence="1" key="1">
    <citation type="journal article" date="2020" name="mSystems">
        <title>Genome- and Community-Level Interaction Insights into Carbon Utilization and Element Cycling Functions of Hydrothermarchaeota in Hydrothermal Sediment.</title>
        <authorList>
            <person name="Zhou Z."/>
            <person name="Liu Y."/>
            <person name="Xu W."/>
            <person name="Pan J."/>
            <person name="Luo Z.H."/>
            <person name="Li M."/>
        </authorList>
    </citation>
    <scope>NUCLEOTIDE SEQUENCE [LARGE SCALE GENOMIC DNA]</scope>
    <source>
        <strain evidence="1">SpSt-774</strain>
    </source>
</reference>
<organism evidence="1">
    <name type="scientific">candidate division WOR-3 bacterium</name>
    <dbReference type="NCBI Taxonomy" id="2052148"/>
    <lineage>
        <taxon>Bacteria</taxon>
        <taxon>Bacteria division WOR-3</taxon>
    </lineage>
</organism>
<proteinExistence type="predicted"/>
<dbReference type="EMBL" id="DTGZ01000005">
    <property type="protein sequence ID" value="HGV96721.1"/>
    <property type="molecule type" value="Genomic_DNA"/>
</dbReference>
<evidence type="ECO:0000313" key="1">
    <source>
        <dbReference type="EMBL" id="HGV96721.1"/>
    </source>
</evidence>
<gene>
    <name evidence="1" type="ORF">ENV60_00270</name>
</gene>
<name>A0A7C4TGA6_UNCW3</name>
<dbReference type="AlphaFoldDB" id="A0A7C4TGA6"/>